<dbReference type="OrthoDB" id="7210788at2"/>
<accession>A0A4Q7U2U5</accession>
<evidence type="ECO:0000259" key="1">
    <source>
        <dbReference type="Pfam" id="PF04213"/>
    </source>
</evidence>
<gene>
    <name evidence="2" type="ORF">EV139_1199</name>
</gene>
<organism evidence="2 3">
    <name type="scientific">Leucobacter luti</name>
    <dbReference type="NCBI Taxonomy" id="340320"/>
    <lineage>
        <taxon>Bacteria</taxon>
        <taxon>Bacillati</taxon>
        <taxon>Actinomycetota</taxon>
        <taxon>Actinomycetes</taxon>
        <taxon>Micrococcales</taxon>
        <taxon>Microbacteriaceae</taxon>
        <taxon>Leucobacter</taxon>
    </lineage>
</organism>
<dbReference type="AlphaFoldDB" id="A0A4Q7U2U5"/>
<keyword evidence="3" id="KW-1185">Reference proteome</keyword>
<dbReference type="EMBL" id="SHKI01000003">
    <property type="protein sequence ID" value="RZT67067.1"/>
    <property type="molecule type" value="Genomic_DNA"/>
</dbReference>
<protein>
    <submittedName>
        <fullName evidence="2">Htaa protein</fullName>
    </submittedName>
</protein>
<evidence type="ECO:0000313" key="3">
    <source>
        <dbReference type="Proteomes" id="UP000291832"/>
    </source>
</evidence>
<dbReference type="Pfam" id="PF04213">
    <property type="entry name" value="HtaA"/>
    <property type="match status" value="1"/>
</dbReference>
<dbReference type="InterPro" id="IPR007331">
    <property type="entry name" value="Htaa"/>
</dbReference>
<evidence type="ECO:0000313" key="2">
    <source>
        <dbReference type="EMBL" id="RZT67067.1"/>
    </source>
</evidence>
<feature type="domain" description="Htaa" evidence="1">
    <location>
        <begin position="26"/>
        <end position="171"/>
    </location>
</feature>
<reference evidence="2 3" key="1">
    <citation type="journal article" date="2015" name="Stand. Genomic Sci.">
        <title>Genomic Encyclopedia of Bacterial and Archaeal Type Strains, Phase III: the genomes of soil and plant-associated and newly described type strains.</title>
        <authorList>
            <person name="Whitman W.B."/>
            <person name="Woyke T."/>
            <person name="Klenk H.P."/>
            <person name="Zhou Y."/>
            <person name="Lilburn T.G."/>
            <person name="Beck B.J."/>
            <person name="De Vos P."/>
            <person name="Vandamme P."/>
            <person name="Eisen J.A."/>
            <person name="Garrity G."/>
            <person name="Hugenholtz P."/>
            <person name="Kyrpides N.C."/>
        </authorList>
    </citation>
    <scope>NUCLEOTIDE SEQUENCE [LARGE SCALE GENOMIC DNA]</scope>
    <source>
        <strain evidence="2 3">RF6</strain>
    </source>
</reference>
<sequence length="179" mass="18441">MTATDTPAEAKSADTAGAGALIGATGTLSWAIRDSFLRYVTIIARGAVESDGVTTDEAGAFVFPLRAASHEADGWHLSFGGWVHFTAHGGFLDVLVAAPEVILGPAGGVLVTHTREPGAPLLPLTSVAPAAPDARSGQLEWGPLPTRLLAAAEDHFGNVYPADTEMASLSVALRHPIHS</sequence>
<dbReference type="RefSeq" id="WP_130453381.1">
    <property type="nucleotide sequence ID" value="NZ_QYAG01000001.1"/>
</dbReference>
<proteinExistence type="predicted"/>
<name>A0A4Q7U2U5_9MICO</name>
<comment type="caution">
    <text evidence="2">The sequence shown here is derived from an EMBL/GenBank/DDBJ whole genome shotgun (WGS) entry which is preliminary data.</text>
</comment>
<dbReference type="Proteomes" id="UP000291832">
    <property type="component" value="Unassembled WGS sequence"/>
</dbReference>